<evidence type="ECO:0000313" key="3">
    <source>
        <dbReference type="Proteomes" id="UP000298138"/>
    </source>
</evidence>
<sequence>MPSRRPHRTSTSSTRPIFTAVEQRFIELIMRTADLEKMTKCFDWTRMHALSGNTNDRVVHDSWSRLKAKLGVNCAALSPRASNTSTGSKTAKSKNRGHDGGERERDGGAGGAGGGAEHGDGVNGQEGNGEGEDAYDPIRRELRRQLREGFGEEMSEWSNNDDDDEEVSSSSPSASSSSSEYNVVMQTQHRNKRQKRRHSPSMGMTEVKAEKLEYEDEGLQGKGKGEGETMMDVAMALTRRGHNFTATGATRTTVGYQPQTPTRAHGGNRYHNYLPTPTSNNIGNCHHYHLHDHHHRHQQQQRQHQPAIVDGWDLLTPLKPFSPTPVSPTLPNRRHMGSPGSEVRVKLEPDDFGNIGPGVVEVVTTREGREVEVGSGREVAVDVDSW</sequence>
<feature type="region of interest" description="Disordered" evidence="1">
    <location>
        <begin position="78"/>
        <end position="136"/>
    </location>
</feature>
<organism evidence="2 3">
    <name type="scientific">Ascodesmis nigricans</name>
    <dbReference type="NCBI Taxonomy" id="341454"/>
    <lineage>
        <taxon>Eukaryota</taxon>
        <taxon>Fungi</taxon>
        <taxon>Dikarya</taxon>
        <taxon>Ascomycota</taxon>
        <taxon>Pezizomycotina</taxon>
        <taxon>Pezizomycetes</taxon>
        <taxon>Pezizales</taxon>
        <taxon>Ascodesmidaceae</taxon>
        <taxon>Ascodesmis</taxon>
    </lineage>
</organism>
<dbReference type="InParanoid" id="A0A4S2MJ69"/>
<feature type="compositionally biased region" description="Basic and acidic residues" evidence="1">
    <location>
        <begin position="96"/>
        <end position="107"/>
    </location>
</feature>
<proteinExistence type="predicted"/>
<feature type="compositionally biased region" description="Low complexity" evidence="1">
    <location>
        <begin position="168"/>
        <end position="180"/>
    </location>
</feature>
<keyword evidence="3" id="KW-1185">Reference proteome</keyword>
<evidence type="ECO:0008006" key="4">
    <source>
        <dbReference type="Google" id="ProtNLM"/>
    </source>
</evidence>
<feature type="compositionally biased region" description="Basic residues" evidence="1">
    <location>
        <begin position="189"/>
        <end position="199"/>
    </location>
</feature>
<protein>
    <recommendedName>
        <fullName evidence="4">Myb-like domain-containing protein</fullName>
    </recommendedName>
</protein>
<feature type="compositionally biased region" description="Gly residues" evidence="1">
    <location>
        <begin position="108"/>
        <end position="128"/>
    </location>
</feature>
<feature type="compositionally biased region" description="Acidic residues" evidence="1">
    <location>
        <begin position="151"/>
        <end position="167"/>
    </location>
</feature>
<accession>A0A4S2MJ69</accession>
<dbReference type="AlphaFoldDB" id="A0A4S2MJ69"/>
<gene>
    <name evidence="2" type="ORF">EX30DRAFT_352187</name>
</gene>
<dbReference type="EMBL" id="ML220161">
    <property type="protein sequence ID" value="TGZ77011.1"/>
    <property type="molecule type" value="Genomic_DNA"/>
</dbReference>
<reference evidence="2 3" key="1">
    <citation type="submission" date="2019-04" db="EMBL/GenBank/DDBJ databases">
        <title>Comparative genomics and transcriptomics to analyze fruiting body development in filamentous ascomycetes.</title>
        <authorList>
            <consortium name="DOE Joint Genome Institute"/>
            <person name="Lutkenhaus R."/>
            <person name="Traeger S."/>
            <person name="Breuer J."/>
            <person name="Kuo A."/>
            <person name="Lipzen A."/>
            <person name="Pangilinan J."/>
            <person name="Dilworth D."/>
            <person name="Sandor L."/>
            <person name="Poggeler S."/>
            <person name="Barry K."/>
            <person name="Grigoriev I.V."/>
            <person name="Nowrousian M."/>
        </authorList>
    </citation>
    <scope>NUCLEOTIDE SEQUENCE [LARGE SCALE GENOMIC DNA]</scope>
    <source>
        <strain evidence="2 3">CBS 389.68</strain>
    </source>
</reference>
<feature type="compositionally biased region" description="Polar residues" evidence="1">
    <location>
        <begin position="80"/>
        <end position="90"/>
    </location>
</feature>
<dbReference type="Proteomes" id="UP000298138">
    <property type="component" value="Unassembled WGS sequence"/>
</dbReference>
<name>A0A4S2MJ69_9PEZI</name>
<evidence type="ECO:0000313" key="2">
    <source>
        <dbReference type="EMBL" id="TGZ77011.1"/>
    </source>
</evidence>
<feature type="region of interest" description="Disordered" evidence="1">
    <location>
        <begin position="151"/>
        <end position="204"/>
    </location>
</feature>
<evidence type="ECO:0000256" key="1">
    <source>
        <dbReference type="SAM" id="MobiDB-lite"/>
    </source>
</evidence>